<feature type="transmembrane region" description="Helical" evidence="5">
    <location>
        <begin position="238"/>
        <end position="259"/>
    </location>
</feature>
<dbReference type="GO" id="GO:0022857">
    <property type="term" value="F:transmembrane transporter activity"/>
    <property type="evidence" value="ECO:0007669"/>
    <property type="project" value="InterPro"/>
</dbReference>
<dbReference type="EMBL" id="QURN01000006">
    <property type="protein sequence ID" value="RFC67714.1"/>
    <property type="molecule type" value="Genomic_DNA"/>
</dbReference>
<dbReference type="PANTHER" id="PTHR23514:SF13">
    <property type="entry name" value="INNER MEMBRANE PROTEIN YBJJ"/>
    <property type="match status" value="1"/>
</dbReference>
<feature type="transmembrane region" description="Helical" evidence="5">
    <location>
        <begin position="12"/>
        <end position="31"/>
    </location>
</feature>
<gene>
    <name evidence="7" type="ORF">DY251_08925</name>
</gene>
<comment type="subcellular location">
    <subcellularLocation>
        <location evidence="1">Membrane</location>
        <topology evidence="1">Multi-pass membrane protein</topology>
    </subcellularLocation>
</comment>
<feature type="transmembrane region" description="Helical" evidence="5">
    <location>
        <begin position="142"/>
        <end position="159"/>
    </location>
</feature>
<feature type="transmembrane region" description="Helical" evidence="5">
    <location>
        <begin position="102"/>
        <end position="121"/>
    </location>
</feature>
<dbReference type="Proteomes" id="UP000262379">
    <property type="component" value="Unassembled WGS sequence"/>
</dbReference>
<keyword evidence="8" id="KW-1185">Reference proteome</keyword>
<keyword evidence="4 5" id="KW-0472">Membrane</keyword>
<keyword evidence="2 5" id="KW-0812">Transmembrane</keyword>
<evidence type="ECO:0000256" key="4">
    <source>
        <dbReference type="ARBA" id="ARBA00023136"/>
    </source>
</evidence>
<feature type="transmembrane region" description="Helical" evidence="5">
    <location>
        <begin position="295"/>
        <end position="321"/>
    </location>
</feature>
<dbReference type="InterPro" id="IPR051788">
    <property type="entry name" value="MFS_Transporter"/>
</dbReference>
<comment type="caution">
    <text evidence="7">The sequence shown here is derived from an EMBL/GenBank/DDBJ whole genome shotgun (WGS) entry which is preliminary data.</text>
</comment>
<evidence type="ECO:0000259" key="6">
    <source>
        <dbReference type="PROSITE" id="PS50850"/>
    </source>
</evidence>
<keyword evidence="3 5" id="KW-1133">Transmembrane helix</keyword>
<evidence type="ECO:0000256" key="1">
    <source>
        <dbReference type="ARBA" id="ARBA00004141"/>
    </source>
</evidence>
<evidence type="ECO:0000313" key="8">
    <source>
        <dbReference type="Proteomes" id="UP000262379"/>
    </source>
</evidence>
<dbReference type="InterPro" id="IPR020846">
    <property type="entry name" value="MFS_dom"/>
</dbReference>
<feature type="transmembrane region" description="Helical" evidence="5">
    <location>
        <begin position="361"/>
        <end position="381"/>
    </location>
</feature>
<dbReference type="Gene3D" id="1.20.1250.20">
    <property type="entry name" value="MFS general substrate transporter like domains"/>
    <property type="match status" value="2"/>
</dbReference>
<dbReference type="InterPro" id="IPR036259">
    <property type="entry name" value="MFS_trans_sf"/>
</dbReference>
<feature type="transmembrane region" description="Helical" evidence="5">
    <location>
        <begin position="271"/>
        <end position="289"/>
    </location>
</feature>
<feature type="domain" description="Major facilitator superfamily (MFS) profile" evidence="6">
    <location>
        <begin position="209"/>
        <end position="398"/>
    </location>
</feature>
<protein>
    <submittedName>
        <fullName evidence="7">MFS transporter</fullName>
    </submittedName>
</protein>
<dbReference type="RefSeq" id="WP_116623548.1">
    <property type="nucleotide sequence ID" value="NZ_QURN01000006.1"/>
</dbReference>
<dbReference type="AlphaFoldDB" id="A0A371XFB4"/>
<sequence>MNTAQNLATAQRGRWAVAGLFFLNGFLVGSWAPQIPELATRLAIRESTLGILILVFGLGAMSFMPLSGVLMSRYGSRRVGLGFACACVFALLAVVSAPNVPLVAIAMFFFGGVVGAMDVAMNSNAVAVEKKLSRAIMSSSHGFWSLGGFVGGGLGGLIIQNFGAFAHAVSVTIALAIMLVLAARYVIDDKHPEASKQKKPMRLPRIASVYLVGAVALFAMIPEGAILDWGALYLRNELGVSIATAGLGFALFAGAMAVLRFVGDRVRNRFGAVQTMRISCLIAAAGIFVAGLSPWAWLVIASFAVAGVGIANIVPIAFSAAGNQPGISASTGMSVVTTIGYSGILLAPSAIGFAAEHVGFSWVYIALSVPLIVVCACAELVRAADFQPDRQIAGPEMI</sequence>
<proteinExistence type="predicted"/>
<dbReference type="GO" id="GO:0016020">
    <property type="term" value="C:membrane"/>
    <property type="evidence" value="ECO:0007669"/>
    <property type="project" value="UniProtKB-SubCell"/>
</dbReference>
<evidence type="ECO:0000256" key="2">
    <source>
        <dbReference type="ARBA" id="ARBA00022692"/>
    </source>
</evidence>
<accession>A0A371XFB4</accession>
<dbReference type="SUPFAM" id="SSF103473">
    <property type="entry name" value="MFS general substrate transporter"/>
    <property type="match status" value="1"/>
</dbReference>
<reference evidence="8" key="1">
    <citation type="submission" date="2018-08" db="EMBL/GenBank/DDBJ databases">
        <authorList>
            <person name="Im W.T."/>
        </authorList>
    </citation>
    <scope>NUCLEOTIDE SEQUENCE [LARGE SCALE GENOMIC DNA]</scope>
    <source>
        <strain evidence="8">LA-28</strain>
    </source>
</reference>
<dbReference type="InterPro" id="IPR011701">
    <property type="entry name" value="MFS"/>
</dbReference>
<dbReference type="Pfam" id="PF07690">
    <property type="entry name" value="MFS_1"/>
    <property type="match status" value="2"/>
</dbReference>
<feature type="transmembrane region" description="Helical" evidence="5">
    <location>
        <begin position="333"/>
        <end position="355"/>
    </location>
</feature>
<feature type="transmembrane region" description="Helical" evidence="5">
    <location>
        <begin position="51"/>
        <end position="72"/>
    </location>
</feature>
<evidence type="ECO:0000256" key="5">
    <source>
        <dbReference type="SAM" id="Phobius"/>
    </source>
</evidence>
<feature type="transmembrane region" description="Helical" evidence="5">
    <location>
        <begin position="208"/>
        <end position="232"/>
    </location>
</feature>
<feature type="transmembrane region" description="Helical" evidence="5">
    <location>
        <begin position="165"/>
        <end position="187"/>
    </location>
</feature>
<dbReference type="PROSITE" id="PS50850">
    <property type="entry name" value="MFS"/>
    <property type="match status" value="1"/>
</dbReference>
<feature type="transmembrane region" description="Helical" evidence="5">
    <location>
        <begin position="79"/>
        <end position="96"/>
    </location>
</feature>
<dbReference type="PANTHER" id="PTHR23514">
    <property type="entry name" value="BYPASS OF STOP CODON PROTEIN 6"/>
    <property type="match status" value="1"/>
</dbReference>
<dbReference type="CDD" id="cd17393">
    <property type="entry name" value="MFS_MosC_like"/>
    <property type="match status" value="1"/>
</dbReference>
<name>A0A371XFB4_9HYPH</name>
<evidence type="ECO:0000256" key="3">
    <source>
        <dbReference type="ARBA" id="ARBA00022989"/>
    </source>
</evidence>
<evidence type="ECO:0000313" key="7">
    <source>
        <dbReference type="EMBL" id="RFC67714.1"/>
    </source>
</evidence>
<organism evidence="7 8">
    <name type="scientific">Mesorhizobium denitrificans</name>
    <dbReference type="NCBI Taxonomy" id="2294114"/>
    <lineage>
        <taxon>Bacteria</taxon>
        <taxon>Pseudomonadati</taxon>
        <taxon>Pseudomonadota</taxon>
        <taxon>Alphaproteobacteria</taxon>
        <taxon>Hyphomicrobiales</taxon>
        <taxon>Phyllobacteriaceae</taxon>
        <taxon>Mesorhizobium</taxon>
    </lineage>
</organism>